<dbReference type="AlphaFoldDB" id="A0A4R2FKY3"/>
<dbReference type="EMBL" id="SLWF01000003">
    <property type="protein sequence ID" value="TCN88996.1"/>
    <property type="molecule type" value="Genomic_DNA"/>
</dbReference>
<dbReference type="Proteomes" id="UP000294832">
    <property type="component" value="Unassembled WGS sequence"/>
</dbReference>
<protein>
    <submittedName>
        <fullName evidence="1">Uncharacterized protein</fullName>
    </submittedName>
</protein>
<comment type="caution">
    <text evidence="1">The sequence shown here is derived from an EMBL/GenBank/DDBJ whole genome shotgun (WGS) entry which is preliminary data.</text>
</comment>
<keyword evidence="2" id="KW-1185">Reference proteome</keyword>
<proteinExistence type="predicted"/>
<sequence length="99" mass="11086">MKKAILIIAVLLACAWLLTGLFVWREARNEVVFLCGNFTPGVSKTSVLRQLATGEFLRLSVQSLNDGSRLVADSPYTLGYYRCVIEFDSNDKVRRASLE</sequence>
<dbReference type="OrthoDB" id="6332464at2"/>
<evidence type="ECO:0000313" key="2">
    <source>
        <dbReference type="Proteomes" id="UP000294832"/>
    </source>
</evidence>
<gene>
    <name evidence="1" type="ORF">EDC91_103177</name>
</gene>
<evidence type="ECO:0000313" key="1">
    <source>
        <dbReference type="EMBL" id="TCN88996.1"/>
    </source>
</evidence>
<dbReference type="RefSeq" id="WP_133037932.1">
    <property type="nucleotide sequence ID" value="NZ_SLWF01000003.1"/>
</dbReference>
<accession>A0A4R2FKY3</accession>
<organism evidence="1 2">
    <name type="scientific">Shewanella fodinae</name>
    <dbReference type="NCBI Taxonomy" id="552357"/>
    <lineage>
        <taxon>Bacteria</taxon>
        <taxon>Pseudomonadati</taxon>
        <taxon>Pseudomonadota</taxon>
        <taxon>Gammaproteobacteria</taxon>
        <taxon>Alteromonadales</taxon>
        <taxon>Shewanellaceae</taxon>
        <taxon>Shewanella</taxon>
    </lineage>
</organism>
<name>A0A4R2FKY3_9GAMM</name>
<reference evidence="1 2" key="1">
    <citation type="submission" date="2019-03" db="EMBL/GenBank/DDBJ databases">
        <title>Freshwater and sediment microbial communities from various areas in North America, analyzing microbe dynamics in response to fracking.</title>
        <authorList>
            <person name="Lamendella R."/>
        </authorList>
    </citation>
    <scope>NUCLEOTIDE SEQUENCE [LARGE SCALE GENOMIC DNA]</scope>
    <source>
        <strain evidence="1 2">74A</strain>
    </source>
</reference>